<evidence type="ECO:0000313" key="2">
    <source>
        <dbReference type="EMBL" id="SEP04252.1"/>
    </source>
</evidence>
<proteinExistence type="predicted"/>
<protein>
    <submittedName>
        <fullName evidence="2">Uncharacterized protein</fullName>
    </submittedName>
</protein>
<dbReference type="Proteomes" id="UP000198847">
    <property type="component" value="Unassembled WGS sequence"/>
</dbReference>
<accession>A0A1H8UM12</accession>
<keyword evidence="1" id="KW-1133">Transmembrane helix</keyword>
<keyword evidence="1" id="KW-0812">Transmembrane</keyword>
<sequence length="57" mass="6294">MVNFLKKVANWFLGKAEEVEKLDDAIKVAVNQQTKRAFYIGATVGVTVTTVIVRIIG</sequence>
<dbReference type="EMBL" id="FODY01000009">
    <property type="protein sequence ID" value="SEP04252.1"/>
    <property type="molecule type" value="Genomic_DNA"/>
</dbReference>
<dbReference type="AlphaFoldDB" id="A0A1H8UM12"/>
<reference evidence="2 3" key="1">
    <citation type="submission" date="2016-10" db="EMBL/GenBank/DDBJ databases">
        <authorList>
            <person name="de Groot N.N."/>
        </authorList>
    </citation>
    <scope>NUCLEOTIDE SEQUENCE [LARGE SCALE GENOMIC DNA]</scope>
    <source>
        <strain evidence="2 3">DSM 13305</strain>
    </source>
</reference>
<dbReference type="STRING" id="112903.SAMN04490178_10939"/>
<keyword evidence="3" id="KW-1185">Reference proteome</keyword>
<gene>
    <name evidence="2" type="ORF">SAMN04490178_10939</name>
</gene>
<feature type="transmembrane region" description="Helical" evidence="1">
    <location>
        <begin position="37"/>
        <end position="56"/>
    </location>
</feature>
<name>A0A1H8UM12_9FIRM</name>
<organism evidence="2 3">
    <name type="scientific">Propionispora vibrioides</name>
    <dbReference type="NCBI Taxonomy" id="112903"/>
    <lineage>
        <taxon>Bacteria</taxon>
        <taxon>Bacillati</taxon>
        <taxon>Bacillota</taxon>
        <taxon>Negativicutes</taxon>
        <taxon>Selenomonadales</taxon>
        <taxon>Sporomusaceae</taxon>
        <taxon>Propionispora</taxon>
    </lineage>
</organism>
<evidence type="ECO:0000256" key="1">
    <source>
        <dbReference type="SAM" id="Phobius"/>
    </source>
</evidence>
<evidence type="ECO:0000313" key="3">
    <source>
        <dbReference type="Proteomes" id="UP000198847"/>
    </source>
</evidence>
<dbReference type="RefSeq" id="WP_177173523.1">
    <property type="nucleotide sequence ID" value="NZ_FODY01000009.1"/>
</dbReference>
<keyword evidence="1" id="KW-0472">Membrane</keyword>